<dbReference type="InterPro" id="IPR008333">
    <property type="entry name" value="Cbr1-like_FAD-bd_dom"/>
</dbReference>
<dbReference type="PROSITE" id="PS51384">
    <property type="entry name" value="FAD_FR"/>
    <property type="match status" value="1"/>
</dbReference>
<reference evidence="9" key="1">
    <citation type="submission" date="2019-02" db="EMBL/GenBank/DDBJ databases">
        <authorList>
            <person name="Gruber-Vodicka R. H."/>
            <person name="Seah K. B. B."/>
        </authorList>
    </citation>
    <scope>NUCLEOTIDE SEQUENCE</scope>
    <source>
        <strain evidence="9">BECK_BZ131</strain>
    </source>
</reference>
<organism evidence="9">
    <name type="scientific">Candidatus Kentrum sp. FW</name>
    <dbReference type="NCBI Taxonomy" id="2126338"/>
    <lineage>
        <taxon>Bacteria</taxon>
        <taxon>Pseudomonadati</taxon>
        <taxon>Pseudomonadota</taxon>
        <taxon>Gammaproteobacteria</taxon>
        <taxon>Candidatus Kentrum</taxon>
    </lineage>
</organism>
<dbReference type="Gene3D" id="3.40.50.80">
    <property type="entry name" value="Nucleotide-binding domain of ferredoxin-NADP reductase (FNR) module"/>
    <property type="match status" value="1"/>
</dbReference>
<dbReference type="InterPro" id="IPR001709">
    <property type="entry name" value="Flavoprot_Pyr_Nucl_cyt_Rdtase"/>
</dbReference>
<gene>
    <name evidence="9" type="ORF">BECKFW1821C_GA0114237_104918</name>
</gene>
<dbReference type="SUPFAM" id="SSF52343">
    <property type="entry name" value="Ferredoxin reductase-like, C-terminal NADP-linked domain"/>
    <property type="match status" value="1"/>
</dbReference>
<dbReference type="InterPro" id="IPR001433">
    <property type="entry name" value="OxRdtase_FAD/NAD-bd"/>
</dbReference>
<dbReference type="EMBL" id="CAADFE010000049">
    <property type="protein sequence ID" value="VFJ73403.1"/>
    <property type="molecule type" value="Genomic_DNA"/>
</dbReference>
<evidence type="ECO:0000259" key="8">
    <source>
        <dbReference type="PROSITE" id="PS51384"/>
    </source>
</evidence>
<evidence type="ECO:0000256" key="3">
    <source>
        <dbReference type="ARBA" id="ARBA00022827"/>
    </source>
</evidence>
<feature type="domain" description="FAD-binding FR-type" evidence="8">
    <location>
        <begin position="15"/>
        <end position="139"/>
    </location>
</feature>
<keyword evidence="4 6" id="KW-0521">NADP</keyword>
<dbReference type="InterPro" id="IPR039261">
    <property type="entry name" value="FNR_nucleotide-bd"/>
</dbReference>
<evidence type="ECO:0000256" key="1">
    <source>
        <dbReference type="ARBA" id="ARBA00001974"/>
    </source>
</evidence>
<dbReference type="PIRSF" id="PIRSF000361">
    <property type="entry name" value="Frd-NADP+_RD"/>
    <property type="match status" value="1"/>
</dbReference>
<evidence type="ECO:0000256" key="7">
    <source>
        <dbReference type="PIRSR" id="PIRSR000361-1"/>
    </source>
</evidence>
<sequence length="296" mass="33547">MSNEFFIQPKVYDVKNSYKAVVKSNTRITPDHAQDDVHEVILDVHGASLTYVEGQSIGVLAPPPYDFGSDHHMRLYSIASTRKGEHGNKDEIAICVQRCFYIDSVSGERYPGKCSNYICDLNVGDQVAISGPYGRHFIIPKDNDANILMVASGTGIAPFRAFIKHIFEEEDEWKGEVRLFYEAATGLDFLYMNQIRDDIKHHYLETTFKAIEALGSQSKFESSGGSGGLVQKLEESASDIWELIQRPKTYIYIAGMKKSSEGFNEALSHIAGSEEKWLEKKRWLFQEGRWAEHLYD</sequence>
<dbReference type="AlphaFoldDB" id="A0A450TWF4"/>
<dbReference type="Pfam" id="PF00175">
    <property type="entry name" value="NAD_binding_1"/>
    <property type="match status" value="1"/>
</dbReference>
<keyword evidence="5 6" id="KW-0560">Oxidoreductase</keyword>
<keyword evidence="3 6" id="KW-0274">FAD</keyword>
<dbReference type="Gene3D" id="2.40.30.10">
    <property type="entry name" value="Translation factors"/>
    <property type="match status" value="1"/>
</dbReference>
<dbReference type="PANTHER" id="PTHR43314">
    <property type="match status" value="1"/>
</dbReference>
<dbReference type="SUPFAM" id="SSF63380">
    <property type="entry name" value="Riboflavin synthase domain-like"/>
    <property type="match status" value="1"/>
</dbReference>
<dbReference type="InterPro" id="IPR015701">
    <property type="entry name" value="FNR"/>
</dbReference>
<dbReference type="Pfam" id="PF00970">
    <property type="entry name" value="FAD_binding_6"/>
    <property type="match status" value="1"/>
</dbReference>
<protein>
    <submittedName>
        <fullName evidence="9">Ferredoxin--NADP+ reductase</fullName>
    </submittedName>
</protein>
<comment type="cofactor">
    <cofactor evidence="1">
        <name>FAD</name>
        <dbReference type="ChEBI" id="CHEBI:57692"/>
    </cofactor>
</comment>
<accession>A0A450TWF4</accession>
<dbReference type="GO" id="GO:0016491">
    <property type="term" value="F:oxidoreductase activity"/>
    <property type="evidence" value="ECO:0007669"/>
    <property type="project" value="UniProtKB-KW"/>
</dbReference>
<feature type="binding site" evidence="7">
    <location>
        <position position="154"/>
    </location>
    <ligand>
        <name>NADP(+)</name>
        <dbReference type="ChEBI" id="CHEBI:58349"/>
    </ligand>
</feature>
<name>A0A450TWF4_9GAMM</name>
<keyword evidence="2 6" id="KW-0285">Flavoprotein</keyword>
<proteinExistence type="predicted"/>
<evidence type="ECO:0000256" key="5">
    <source>
        <dbReference type="ARBA" id="ARBA00023002"/>
    </source>
</evidence>
<feature type="binding site" evidence="7">
    <location>
        <position position="77"/>
    </location>
    <ligand>
        <name>NADP(+)</name>
        <dbReference type="ChEBI" id="CHEBI:58349"/>
    </ligand>
</feature>
<dbReference type="InterPro" id="IPR017927">
    <property type="entry name" value="FAD-bd_FR_type"/>
</dbReference>
<evidence type="ECO:0000256" key="2">
    <source>
        <dbReference type="ARBA" id="ARBA00022630"/>
    </source>
</evidence>
<dbReference type="InterPro" id="IPR017938">
    <property type="entry name" value="Riboflavin_synthase-like_b-brl"/>
</dbReference>
<evidence type="ECO:0000256" key="4">
    <source>
        <dbReference type="ARBA" id="ARBA00022857"/>
    </source>
</evidence>
<dbReference type="PRINTS" id="PR00371">
    <property type="entry name" value="FPNCR"/>
</dbReference>
<evidence type="ECO:0000256" key="6">
    <source>
        <dbReference type="PIRNR" id="PIRNR000361"/>
    </source>
</evidence>
<evidence type="ECO:0000313" key="9">
    <source>
        <dbReference type="EMBL" id="VFJ73403.1"/>
    </source>
</evidence>